<feature type="domain" description="Glycosyltransferase RgtA/B/C/D-like" evidence="10">
    <location>
        <begin position="55"/>
        <end position="199"/>
    </location>
</feature>
<feature type="transmembrane region" description="Helical" evidence="9">
    <location>
        <begin position="68"/>
        <end position="87"/>
    </location>
</feature>
<evidence type="ECO:0000256" key="5">
    <source>
        <dbReference type="ARBA" id="ARBA00022692"/>
    </source>
</evidence>
<evidence type="ECO:0000256" key="9">
    <source>
        <dbReference type="SAM" id="Phobius"/>
    </source>
</evidence>
<keyword evidence="4" id="KW-0808">Transferase</keyword>
<evidence type="ECO:0000313" key="12">
    <source>
        <dbReference type="Proteomes" id="UP001499987"/>
    </source>
</evidence>
<dbReference type="InterPro" id="IPR050297">
    <property type="entry name" value="LipidA_mod_glycosyltrf_83"/>
</dbReference>
<dbReference type="EMBL" id="BAAALD010000187">
    <property type="protein sequence ID" value="GAA1128737.1"/>
    <property type="molecule type" value="Genomic_DNA"/>
</dbReference>
<keyword evidence="3" id="KW-0328">Glycosyltransferase</keyword>
<feature type="transmembrane region" description="Helical" evidence="9">
    <location>
        <begin position="293"/>
        <end position="316"/>
    </location>
</feature>
<name>A0ABN1U8Z9_9ACTN</name>
<accession>A0ABN1U8Z9</accession>
<comment type="caution">
    <text evidence="11">The sequence shown here is derived from an EMBL/GenBank/DDBJ whole genome shotgun (WGS) entry which is preliminary data.</text>
</comment>
<evidence type="ECO:0000256" key="3">
    <source>
        <dbReference type="ARBA" id="ARBA00022676"/>
    </source>
</evidence>
<feature type="region of interest" description="Disordered" evidence="8">
    <location>
        <begin position="356"/>
        <end position="400"/>
    </location>
</feature>
<proteinExistence type="predicted"/>
<keyword evidence="12" id="KW-1185">Reference proteome</keyword>
<evidence type="ECO:0000256" key="4">
    <source>
        <dbReference type="ARBA" id="ARBA00022679"/>
    </source>
</evidence>
<keyword evidence="5 9" id="KW-0812">Transmembrane</keyword>
<keyword evidence="7 9" id="KW-0472">Membrane</keyword>
<feature type="transmembrane region" description="Helical" evidence="9">
    <location>
        <begin position="119"/>
        <end position="137"/>
    </location>
</feature>
<keyword evidence="2" id="KW-1003">Cell membrane</keyword>
<feature type="transmembrane region" description="Helical" evidence="9">
    <location>
        <begin position="263"/>
        <end position="281"/>
    </location>
</feature>
<protein>
    <recommendedName>
        <fullName evidence="10">Glycosyltransferase RgtA/B/C/D-like domain-containing protein</fullName>
    </recommendedName>
</protein>
<evidence type="ECO:0000259" key="10">
    <source>
        <dbReference type="Pfam" id="PF13231"/>
    </source>
</evidence>
<gene>
    <name evidence="11" type="ORF">GCM10009663_77560</name>
</gene>
<evidence type="ECO:0000256" key="1">
    <source>
        <dbReference type="ARBA" id="ARBA00004651"/>
    </source>
</evidence>
<reference evidence="11 12" key="1">
    <citation type="journal article" date="2019" name="Int. J. Syst. Evol. Microbiol.">
        <title>The Global Catalogue of Microorganisms (GCM) 10K type strain sequencing project: providing services to taxonomists for standard genome sequencing and annotation.</title>
        <authorList>
            <consortium name="The Broad Institute Genomics Platform"/>
            <consortium name="The Broad Institute Genome Sequencing Center for Infectious Disease"/>
            <person name="Wu L."/>
            <person name="Ma J."/>
        </authorList>
    </citation>
    <scope>NUCLEOTIDE SEQUENCE [LARGE SCALE GENOMIC DNA]</scope>
    <source>
        <strain evidence="11 12">JCM 13002</strain>
    </source>
</reference>
<evidence type="ECO:0000313" key="11">
    <source>
        <dbReference type="EMBL" id="GAA1128737.1"/>
    </source>
</evidence>
<sequence>MAPGLVALAVGLAGIGVPELWRDEVSSWSAAGRPLRGLFAMLANVDASNGASYVLLHAWTGLFGDSPAALRLPSALAIAGAACFTALIARRMFASPVAGLAGGLLLATVPQISRYAQEARAYAVVACAVAAATWLLLRALERPTADRWAWYALATGVAGVFHLVSLACLVGQLPMVAAAALRPDARRVLRQWPLAVAAGVAPALPVMALGRLQSGRQLSWLAAPTVRDLRFVWQDLFGSHQVLYAFLAMALPALLLRGSRRPAALLLLAASLPVGAVWVVSRLGSTSFFLARYLLFTVPLWAALAGGGIGALAALLGRPVPVRRAPAAGAAGAAGGGGGGGGGGCCWWPRRPPSRPGSAWSTSGCCGRPPRTPTPTTAGRPGWLRPGTRRATHWSRSAAT</sequence>
<feature type="transmembrane region" description="Helical" evidence="9">
    <location>
        <begin position="232"/>
        <end position="256"/>
    </location>
</feature>
<feature type="transmembrane region" description="Helical" evidence="9">
    <location>
        <begin position="192"/>
        <end position="212"/>
    </location>
</feature>
<evidence type="ECO:0000256" key="8">
    <source>
        <dbReference type="SAM" id="MobiDB-lite"/>
    </source>
</evidence>
<dbReference type="InterPro" id="IPR038731">
    <property type="entry name" value="RgtA/B/C-like"/>
</dbReference>
<dbReference type="PANTHER" id="PTHR33908">
    <property type="entry name" value="MANNOSYLTRANSFERASE YKCB-RELATED"/>
    <property type="match status" value="1"/>
</dbReference>
<dbReference type="Pfam" id="PF13231">
    <property type="entry name" value="PMT_2"/>
    <property type="match status" value="1"/>
</dbReference>
<organism evidence="11 12">
    <name type="scientific">Kitasatospora arboriphila</name>
    <dbReference type="NCBI Taxonomy" id="258052"/>
    <lineage>
        <taxon>Bacteria</taxon>
        <taxon>Bacillati</taxon>
        <taxon>Actinomycetota</taxon>
        <taxon>Actinomycetes</taxon>
        <taxon>Kitasatosporales</taxon>
        <taxon>Streptomycetaceae</taxon>
        <taxon>Kitasatospora</taxon>
    </lineage>
</organism>
<comment type="subcellular location">
    <subcellularLocation>
        <location evidence="1">Cell membrane</location>
        <topology evidence="1">Multi-pass membrane protein</topology>
    </subcellularLocation>
</comment>
<dbReference type="RefSeq" id="WP_344628489.1">
    <property type="nucleotide sequence ID" value="NZ_BAAALD010000187.1"/>
</dbReference>
<evidence type="ECO:0000256" key="2">
    <source>
        <dbReference type="ARBA" id="ARBA00022475"/>
    </source>
</evidence>
<dbReference type="PANTHER" id="PTHR33908:SF11">
    <property type="entry name" value="MEMBRANE PROTEIN"/>
    <property type="match status" value="1"/>
</dbReference>
<evidence type="ECO:0000256" key="6">
    <source>
        <dbReference type="ARBA" id="ARBA00022989"/>
    </source>
</evidence>
<keyword evidence="6 9" id="KW-1133">Transmembrane helix</keyword>
<feature type="transmembrane region" description="Helical" evidence="9">
    <location>
        <begin position="149"/>
        <end position="171"/>
    </location>
</feature>
<dbReference type="Proteomes" id="UP001499987">
    <property type="component" value="Unassembled WGS sequence"/>
</dbReference>
<evidence type="ECO:0000256" key="7">
    <source>
        <dbReference type="ARBA" id="ARBA00023136"/>
    </source>
</evidence>